<organism evidence="1 2">
    <name type="scientific">Fasciola gigantica</name>
    <name type="common">Giant liver fluke</name>
    <dbReference type="NCBI Taxonomy" id="46835"/>
    <lineage>
        <taxon>Eukaryota</taxon>
        <taxon>Metazoa</taxon>
        <taxon>Spiralia</taxon>
        <taxon>Lophotrochozoa</taxon>
        <taxon>Platyhelminthes</taxon>
        <taxon>Trematoda</taxon>
        <taxon>Digenea</taxon>
        <taxon>Plagiorchiida</taxon>
        <taxon>Echinostomata</taxon>
        <taxon>Echinostomatoidea</taxon>
        <taxon>Fasciolidae</taxon>
        <taxon>Fasciola</taxon>
    </lineage>
</organism>
<dbReference type="AlphaFoldDB" id="A0A504YPZ0"/>
<protein>
    <submittedName>
        <fullName evidence="1">Uncharacterized protein</fullName>
    </submittedName>
</protein>
<dbReference type="Proteomes" id="UP000316759">
    <property type="component" value="Unassembled WGS sequence"/>
</dbReference>
<evidence type="ECO:0000313" key="2">
    <source>
        <dbReference type="Proteomes" id="UP000316759"/>
    </source>
</evidence>
<name>A0A504YPZ0_FASGI</name>
<proteinExistence type="predicted"/>
<reference evidence="1 2" key="1">
    <citation type="submission" date="2019-04" db="EMBL/GenBank/DDBJ databases">
        <title>Annotation for the trematode Fasciola gigantica.</title>
        <authorList>
            <person name="Choi Y.-J."/>
        </authorList>
    </citation>
    <scope>NUCLEOTIDE SEQUENCE [LARGE SCALE GENOMIC DNA]</scope>
    <source>
        <strain evidence="1">Uganda_cow_1</strain>
    </source>
</reference>
<dbReference type="EMBL" id="SUNJ01007118">
    <property type="protein sequence ID" value="TPP62256.1"/>
    <property type="molecule type" value="Genomic_DNA"/>
</dbReference>
<sequence>MFWIVAAVFPTRDVWISWKSTFLDYLDLLKLLNSILVLGDSAKLELLRNYLGAKGQPRFDIHSVRQKTTSDEAFQMIDNVWVPSQTFIQDLIFRRLPKKLEIR</sequence>
<comment type="caution">
    <text evidence="1">The sequence shown here is derived from an EMBL/GenBank/DDBJ whole genome shotgun (WGS) entry which is preliminary data.</text>
</comment>
<gene>
    <name evidence="1" type="ORF">FGIG_03495</name>
</gene>
<accession>A0A504YPZ0</accession>
<keyword evidence="2" id="KW-1185">Reference proteome</keyword>
<evidence type="ECO:0000313" key="1">
    <source>
        <dbReference type="EMBL" id="TPP62256.1"/>
    </source>
</evidence>